<dbReference type="Proteomes" id="UP000192491">
    <property type="component" value="Unassembled WGS sequence"/>
</dbReference>
<dbReference type="EMBL" id="MTEJ01000588">
    <property type="protein sequence ID" value="OQX01320.1"/>
    <property type="molecule type" value="Genomic_DNA"/>
</dbReference>
<name>A0A1Y1QAB6_9GAMM</name>
<evidence type="ECO:0000256" key="1">
    <source>
        <dbReference type="SAM" id="Phobius"/>
    </source>
</evidence>
<dbReference type="AlphaFoldDB" id="A0A1Y1QAB6"/>
<comment type="caution">
    <text evidence="3">The sequence shown here is derived from an EMBL/GenBank/DDBJ whole genome shotgun (WGS) entry which is preliminary data.</text>
</comment>
<feature type="chain" id="PRO_5012485781" description="Carboxypeptidase regulatory-like domain-containing protein" evidence="2">
    <location>
        <begin position="22"/>
        <end position="284"/>
    </location>
</feature>
<gene>
    <name evidence="3" type="ORF">BWK73_46485</name>
</gene>
<evidence type="ECO:0000313" key="4">
    <source>
        <dbReference type="Proteomes" id="UP000192491"/>
    </source>
</evidence>
<evidence type="ECO:0008006" key="5">
    <source>
        <dbReference type="Google" id="ProtNLM"/>
    </source>
</evidence>
<sequence length="284" mass="31572">MKKLLLTTLCIAGLHTGTTQAQSLPAPALPDLHNVEILGNITFANKPVANIQVEVLAYNCSAPLEVIAQAKTDQHGYYRIILPQTTRYRQIAVNGYSGGTSNPRYTTDCGEDGRIELFQNNEKKRHDIFLQPASPEERECVTHGGRWAIINGSKACNVAYPDAGKPCTDDAQCISKRCLNELIEGTSDTNFCSRNTDDDMHTYFDVNANGGYYNYERSYYTISVRDWLPLRRLARLIRLLSVSSQAVGGFNKSACNGAVLLVIPAWLPIAGIALYFFRRRTVED</sequence>
<keyword evidence="1" id="KW-1133">Transmembrane helix</keyword>
<keyword evidence="1" id="KW-0472">Membrane</keyword>
<keyword evidence="2" id="KW-0732">Signal</keyword>
<feature type="transmembrane region" description="Helical" evidence="1">
    <location>
        <begin position="258"/>
        <end position="277"/>
    </location>
</feature>
<evidence type="ECO:0000256" key="2">
    <source>
        <dbReference type="SAM" id="SignalP"/>
    </source>
</evidence>
<organism evidence="3 4">
    <name type="scientific">Thiothrix lacustris</name>
    <dbReference type="NCBI Taxonomy" id="525917"/>
    <lineage>
        <taxon>Bacteria</taxon>
        <taxon>Pseudomonadati</taxon>
        <taxon>Pseudomonadota</taxon>
        <taxon>Gammaproteobacteria</taxon>
        <taxon>Thiotrichales</taxon>
        <taxon>Thiotrichaceae</taxon>
        <taxon>Thiothrix</taxon>
    </lineage>
</organism>
<proteinExistence type="predicted"/>
<protein>
    <recommendedName>
        <fullName evidence="5">Carboxypeptidase regulatory-like domain-containing protein</fullName>
    </recommendedName>
</protein>
<reference evidence="3 4" key="1">
    <citation type="submission" date="2017-01" db="EMBL/GenBank/DDBJ databases">
        <title>Novel large sulfur bacteria in the metagenomes of groundwater-fed chemosynthetic microbial mats in the Lake Huron basin.</title>
        <authorList>
            <person name="Sharrar A.M."/>
            <person name="Flood B.E."/>
            <person name="Bailey J.V."/>
            <person name="Jones D.S."/>
            <person name="Biddanda B."/>
            <person name="Ruberg S.A."/>
            <person name="Marcus D.N."/>
            <person name="Dick G.J."/>
        </authorList>
    </citation>
    <scope>NUCLEOTIDE SEQUENCE [LARGE SCALE GENOMIC DNA]</scope>
    <source>
        <strain evidence="3">A8</strain>
    </source>
</reference>
<evidence type="ECO:0000313" key="3">
    <source>
        <dbReference type="EMBL" id="OQX01320.1"/>
    </source>
</evidence>
<accession>A0A1Y1QAB6</accession>
<feature type="signal peptide" evidence="2">
    <location>
        <begin position="1"/>
        <end position="21"/>
    </location>
</feature>
<keyword evidence="1" id="KW-0812">Transmembrane</keyword>